<protein>
    <submittedName>
        <fullName evidence="1">Uncharacterized protein</fullName>
    </submittedName>
</protein>
<dbReference type="Proteomes" id="UP000188533">
    <property type="component" value="Unassembled WGS sequence"/>
</dbReference>
<reference evidence="1 2" key="2">
    <citation type="submission" date="2017-02" db="EMBL/GenBank/DDBJ databases">
        <title>A genome survey and senescence transcriptome analysis in Lentinula edodes.</title>
        <authorList>
            <person name="Sakamoto Y."/>
            <person name="Nakade K."/>
            <person name="Sato S."/>
            <person name="Yoshida Y."/>
            <person name="Miyazaki K."/>
            <person name="Natsume S."/>
            <person name="Konno N."/>
        </authorList>
    </citation>
    <scope>NUCLEOTIDE SEQUENCE [LARGE SCALE GENOMIC DNA]</scope>
    <source>
        <strain evidence="1 2">NBRC 111202</strain>
    </source>
</reference>
<reference evidence="1 2" key="1">
    <citation type="submission" date="2016-08" db="EMBL/GenBank/DDBJ databases">
        <authorList>
            <consortium name="Lentinula edodes genome sequencing consortium"/>
            <person name="Sakamoto Y."/>
            <person name="Nakade K."/>
            <person name="Sato S."/>
            <person name="Yoshida Y."/>
            <person name="Miyazaki K."/>
            <person name="Natsume S."/>
            <person name="Konno N."/>
        </authorList>
    </citation>
    <scope>NUCLEOTIDE SEQUENCE [LARGE SCALE GENOMIC DNA]</scope>
    <source>
        <strain evidence="1 2">NBRC 111202</strain>
    </source>
</reference>
<dbReference type="EMBL" id="BDGU01000086">
    <property type="protein sequence ID" value="GAW02178.1"/>
    <property type="molecule type" value="Genomic_DNA"/>
</dbReference>
<comment type="caution">
    <text evidence="1">The sequence shown here is derived from an EMBL/GenBank/DDBJ whole genome shotgun (WGS) entry which is preliminary data.</text>
</comment>
<evidence type="ECO:0000313" key="1">
    <source>
        <dbReference type="EMBL" id="GAW02178.1"/>
    </source>
</evidence>
<keyword evidence="2" id="KW-1185">Reference proteome</keyword>
<sequence length="94" mass="10024">MTRVALAIARSEEPWTGCPEAGSAGDSSEELIFVLVFVPSVVEDVVVDVSKLVFMDNCGGAGNTGDDTAEKPAAEEFIVLIVNIVIHQWRGFIS</sequence>
<gene>
    <name evidence="1" type="ORF">LENED_003815</name>
</gene>
<organism evidence="1 2">
    <name type="scientific">Lentinula edodes</name>
    <name type="common">Shiitake mushroom</name>
    <name type="synonym">Lentinus edodes</name>
    <dbReference type="NCBI Taxonomy" id="5353"/>
    <lineage>
        <taxon>Eukaryota</taxon>
        <taxon>Fungi</taxon>
        <taxon>Dikarya</taxon>
        <taxon>Basidiomycota</taxon>
        <taxon>Agaricomycotina</taxon>
        <taxon>Agaricomycetes</taxon>
        <taxon>Agaricomycetidae</taxon>
        <taxon>Agaricales</taxon>
        <taxon>Marasmiineae</taxon>
        <taxon>Omphalotaceae</taxon>
        <taxon>Lentinula</taxon>
    </lineage>
</organism>
<proteinExistence type="predicted"/>
<evidence type="ECO:0000313" key="2">
    <source>
        <dbReference type="Proteomes" id="UP000188533"/>
    </source>
</evidence>
<accession>A0A1Q3E4M0</accession>
<dbReference type="AlphaFoldDB" id="A0A1Q3E4M0"/>
<name>A0A1Q3E4M0_LENED</name>